<proteinExistence type="predicted"/>
<dbReference type="EMBL" id="BMAO01037648">
    <property type="protein sequence ID" value="GFR19198.1"/>
    <property type="molecule type" value="Genomic_DNA"/>
</dbReference>
<feature type="domain" description="Retrovirus-related Pol polyprotein from transposon TNT 1-94-like beta-barrel" evidence="2">
    <location>
        <begin position="62"/>
        <end position="114"/>
    </location>
</feature>
<protein>
    <submittedName>
        <fullName evidence="3">Retrovirus-related Pol polyprotein from transposon TNT 1-94</fullName>
    </submittedName>
</protein>
<name>A0A8X6H9B1_TRICU</name>
<feature type="region of interest" description="Disordered" evidence="1">
    <location>
        <begin position="138"/>
        <end position="173"/>
    </location>
</feature>
<dbReference type="AlphaFoldDB" id="A0A8X6H9B1"/>
<accession>A0A8X6H9B1</accession>
<organism evidence="3 4">
    <name type="scientific">Trichonephila clavata</name>
    <name type="common">Joro spider</name>
    <name type="synonym">Nephila clavata</name>
    <dbReference type="NCBI Taxonomy" id="2740835"/>
    <lineage>
        <taxon>Eukaryota</taxon>
        <taxon>Metazoa</taxon>
        <taxon>Ecdysozoa</taxon>
        <taxon>Arthropoda</taxon>
        <taxon>Chelicerata</taxon>
        <taxon>Arachnida</taxon>
        <taxon>Araneae</taxon>
        <taxon>Araneomorphae</taxon>
        <taxon>Entelegynae</taxon>
        <taxon>Araneoidea</taxon>
        <taxon>Nephilidae</taxon>
        <taxon>Trichonephila</taxon>
    </lineage>
</organism>
<gene>
    <name evidence="3" type="primary">POLX_491</name>
    <name evidence="3" type="ORF">TNCT_117391</name>
</gene>
<dbReference type="InterPro" id="IPR054722">
    <property type="entry name" value="PolX-like_BBD"/>
</dbReference>
<dbReference type="Proteomes" id="UP000887116">
    <property type="component" value="Unassembled WGS sequence"/>
</dbReference>
<evidence type="ECO:0000259" key="2">
    <source>
        <dbReference type="Pfam" id="PF22936"/>
    </source>
</evidence>
<feature type="compositionally biased region" description="Basic and acidic residues" evidence="1">
    <location>
        <begin position="149"/>
        <end position="161"/>
    </location>
</feature>
<evidence type="ECO:0000256" key="1">
    <source>
        <dbReference type="SAM" id="MobiDB-lite"/>
    </source>
</evidence>
<evidence type="ECO:0000313" key="4">
    <source>
        <dbReference type="Proteomes" id="UP000887116"/>
    </source>
</evidence>
<comment type="caution">
    <text evidence="3">The sequence shown here is derived from an EMBL/GenBank/DDBJ whole genome shotgun (WGS) entry which is preliminary data.</text>
</comment>
<evidence type="ECO:0000313" key="3">
    <source>
        <dbReference type="EMBL" id="GFR19198.1"/>
    </source>
</evidence>
<dbReference type="OrthoDB" id="8053277at2759"/>
<dbReference type="Pfam" id="PF22936">
    <property type="entry name" value="Pol_BBD"/>
    <property type="match status" value="1"/>
</dbReference>
<sequence length="192" mass="21485">MKDQNEACAFQIVERNPKLLRKKSHPPPNKNVGTIKEDVKSIKYSRSSYITNLSHHHVKDSWIFDTAATSHFCCQKNFLQNFQPVKNMGMTVAVGGVTCEIKGTGTVSTLFQSEDSVLEPISNGAILGFKRKSYNVISNSDSETEEETEHQRSPKISKPESSEEEGASNNSNSSVKVIWERKVVPIRTNLEL</sequence>
<keyword evidence="4" id="KW-1185">Reference proteome</keyword>
<reference evidence="3" key="1">
    <citation type="submission" date="2020-07" db="EMBL/GenBank/DDBJ databases">
        <title>Multicomponent nature underlies the extraordinary mechanical properties of spider dragline silk.</title>
        <authorList>
            <person name="Kono N."/>
            <person name="Nakamura H."/>
            <person name="Mori M."/>
            <person name="Yoshida Y."/>
            <person name="Ohtoshi R."/>
            <person name="Malay A.D."/>
            <person name="Moran D.A.P."/>
            <person name="Tomita M."/>
            <person name="Numata K."/>
            <person name="Arakawa K."/>
        </authorList>
    </citation>
    <scope>NUCLEOTIDE SEQUENCE</scope>
</reference>